<evidence type="ECO:0000313" key="2">
    <source>
        <dbReference type="Proteomes" id="UP000308197"/>
    </source>
</evidence>
<accession>A0A5C3P8H7</accession>
<keyword evidence="2" id="KW-1185">Reference proteome</keyword>
<dbReference type="EMBL" id="ML211232">
    <property type="protein sequence ID" value="TFK85801.1"/>
    <property type="molecule type" value="Genomic_DNA"/>
</dbReference>
<dbReference type="InParanoid" id="A0A5C3P8H7"/>
<name>A0A5C3P8H7_9APHY</name>
<dbReference type="AlphaFoldDB" id="A0A5C3P8H7"/>
<evidence type="ECO:0000313" key="1">
    <source>
        <dbReference type="EMBL" id="TFK85801.1"/>
    </source>
</evidence>
<organism evidence="1 2">
    <name type="scientific">Polyporus arcularius HHB13444</name>
    <dbReference type="NCBI Taxonomy" id="1314778"/>
    <lineage>
        <taxon>Eukaryota</taxon>
        <taxon>Fungi</taxon>
        <taxon>Dikarya</taxon>
        <taxon>Basidiomycota</taxon>
        <taxon>Agaricomycotina</taxon>
        <taxon>Agaricomycetes</taxon>
        <taxon>Polyporales</taxon>
        <taxon>Polyporaceae</taxon>
        <taxon>Polyporus</taxon>
    </lineage>
</organism>
<gene>
    <name evidence="1" type="ORF">K466DRAFT_177375</name>
</gene>
<protein>
    <submittedName>
        <fullName evidence="1">Uncharacterized protein</fullName>
    </submittedName>
</protein>
<proteinExistence type="predicted"/>
<dbReference type="Proteomes" id="UP000308197">
    <property type="component" value="Unassembled WGS sequence"/>
</dbReference>
<sequence length="185" mass="20412">MWDARTPGSPEIKLQRTSWAHLTGQHSEPNVLNVRRGPRGRGAETLERCNCTRAHRQGDHGFSTIRCYRSYWPGPLSRCAEGATTSWCGLSARLPSYVRCLAPRLRTQPRAHSSLTRSSRSGLFAAPPAEVLPFQPVHRKLAAAERWSTIRVVLNTGASTSGPEAAAACHSRREFSEQACPRIGL</sequence>
<reference evidence="1 2" key="1">
    <citation type="journal article" date="2019" name="Nat. Ecol. Evol.">
        <title>Megaphylogeny resolves global patterns of mushroom evolution.</title>
        <authorList>
            <person name="Varga T."/>
            <person name="Krizsan K."/>
            <person name="Foldi C."/>
            <person name="Dima B."/>
            <person name="Sanchez-Garcia M."/>
            <person name="Sanchez-Ramirez S."/>
            <person name="Szollosi G.J."/>
            <person name="Szarkandi J.G."/>
            <person name="Papp V."/>
            <person name="Albert L."/>
            <person name="Andreopoulos W."/>
            <person name="Angelini C."/>
            <person name="Antonin V."/>
            <person name="Barry K.W."/>
            <person name="Bougher N.L."/>
            <person name="Buchanan P."/>
            <person name="Buyck B."/>
            <person name="Bense V."/>
            <person name="Catcheside P."/>
            <person name="Chovatia M."/>
            <person name="Cooper J."/>
            <person name="Damon W."/>
            <person name="Desjardin D."/>
            <person name="Finy P."/>
            <person name="Geml J."/>
            <person name="Haridas S."/>
            <person name="Hughes K."/>
            <person name="Justo A."/>
            <person name="Karasinski D."/>
            <person name="Kautmanova I."/>
            <person name="Kiss B."/>
            <person name="Kocsube S."/>
            <person name="Kotiranta H."/>
            <person name="LaButti K.M."/>
            <person name="Lechner B.E."/>
            <person name="Liimatainen K."/>
            <person name="Lipzen A."/>
            <person name="Lukacs Z."/>
            <person name="Mihaltcheva S."/>
            <person name="Morgado L.N."/>
            <person name="Niskanen T."/>
            <person name="Noordeloos M.E."/>
            <person name="Ohm R.A."/>
            <person name="Ortiz-Santana B."/>
            <person name="Ovrebo C."/>
            <person name="Racz N."/>
            <person name="Riley R."/>
            <person name="Savchenko A."/>
            <person name="Shiryaev A."/>
            <person name="Soop K."/>
            <person name="Spirin V."/>
            <person name="Szebenyi C."/>
            <person name="Tomsovsky M."/>
            <person name="Tulloss R.E."/>
            <person name="Uehling J."/>
            <person name="Grigoriev I.V."/>
            <person name="Vagvolgyi C."/>
            <person name="Papp T."/>
            <person name="Martin F.M."/>
            <person name="Miettinen O."/>
            <person name="Hibbett D.S."/>
            <person name="Nagy L.G."/>
        </authorList>
    </citation>
    <scope>NUCLEOTIDE SEQUENCE [LARGE SCALE GENOMIC DNA]</scope>
    <source>
        <strain evidence="1 2">HHB13444</strain>
    </source>
</reference>